<dbReference type="Pfam" id="PF13517">
    <property type="entry name" value="FG-GAP_3"/>
    <property type="match status" value="1"/>
</dbReference>
<keyword evidence="4" id="KW-1185">Reference proteome</keyword>
<dbReference type="PANTHER" id="PTHR44103:SF1">
    <property type="entry name" value="PROPROTEIN CONVERTASE P"/>
    <property type="match status" value="1"/>
</dbReference>
<dbReference type="InterPro" id="IPR026444">
    <property type="entry name" value="Secre_tail"/>
</dbReference>
<organism evidence="3 4">
    <name type="scientific">Belliella buryatensis</name>
    <dbReference type="NCBI Taxonomy" id="1500549"/>
    <lineage>
        <taxon>Bacteria</taxon>
        <taxon>Pseudomonadati</taxon>
        <taxon>Bacteroidota</taxon>
        <taxon>Cytophagia</taxon>
        <taxon>Cytophagales</taxon>
        <taxon>Cyclobacteriaceae</taxon>
        <taxon>Belliella</taxon>
    </lineage>
</organism>
<gene>
    <name evidence="3" type="ORF">SAMN06295967_10222</name>
</gene>
<sequence>MPSKIIPSFLKTIYTSLLIICQLSMVAYGQTTFEYANPVNLIKDGAALPLTFSGGLNAGQIQSMDVNGDGDEELVIWDINVRQVSVFKEEDGVFTHLPQLSYYFPSDVSGFLVLADYDGDGKKDLFTSSPFGIRAYRNVSPTGANFPSWELAQNFLRLDNNSNLQANNLDIPLIMDIDADGDLDIVTFNFASGDFLEFYRNTSVERKGVPDIDGFAFPEARWGGFEFCDCGQFSFGVTCSGMPMGRVMEDDNMRIEHAGGHSILYADFNGDGVMDLLMGQDECNTLYYLPNKGTNANPKFDEFSTSLPSIGVLPEFPIFHAAQLWRDQLLITTNSSSIAGPFRADYRRNFFSMPLQGGAINPFLQDQMLDLGENTRPSFQGNKLNGKLYLSANTLKDKRVVGSLRAIEVTAGDWRLTEEDYLSLSELDLTDLQYQTYRSAAGQESYWLAGTDTVNFALVKRLFHAVSEDFTVKNEVNVPGLTPRPLDHFELFAFQNRDYMLLARQTGELLLYEVSFGQGIPTLNLLERNFLGYQDNPASRNLTAHVIPGQRPGLYVADQRGQLFWIADFMNATDREEVLVRIGEELRPARLGRNTWIYRVPDAFGSSYDLLLGTTGGGLLYFRSISDMPNPEGEEFLVKVYPNPTTGPVSILANQAAEVRLVNSLGQVLVDQFMLEANREIFLQAGNLGPGLYILNFRLSNGQSHSRKLIVRP</sequence>
<dbReference type="AlphaFoldDB" id="A0A239B069"/>
<evidence type="ECO:0000313" key="3">
    <source>
        <dbReference type="EMBL" id="SNS00962.1"/>
    </source>
</evidence>
<dbReference type="Pfam" id="PF18962">
    <property type="entry name" value="Por_Secre_tail"/>
    <property type="match status" value="1"/>
</dbReference>
<dbReference type="SUPFAM" id="SSF69318">
    <property type="entry name" value="Integrin alpha N-terminal domain"/>
    <property type="match status" value="1"/>
</dbReference>
<dbReference type="NCBIfam" id="TIGR04183">
    <property type="entry name" value="Por_Secre_tail"/>
    <property type="match status" value="1"/>
</dbReference>
<evidence type="ECO:0000313" key="4">
    <source>
        <dbReference type="Proteomes" id="UP000198480"/>
    </source>
</evidence>
<dbReference type="Proteomes" id="UP000198480">
    <property type="component" value="Unassembled WGS sequence"/>
</dbReference>
<dbReference type="InterPro" id="IPR013517">
    <property type="entry name" value="FG-GAP"/>
</dbReference>
<protein>
    <submittedName>
        <fullName evidence="3">Por secretion system C-terminal sorting domain-containing protein</fullName>
    </submittedName>
</protein>
<evidence type="ECO:0000259" key="2">
    <source>
        <dbReference type="Pfam" id="PF18962"/>
    </source>
</evidence>
<dbReference type="OrthoDB" id="9816120at2"/>
<reference evidence="4" key="1">
    <citation type="submission" date="2017-06" db="EMBL/GenBank/DDBJ databases">
        <authorList>
            <person name="Varghese N."/>
            <person name="Submissions S."/>
        </authorList>
    </citation>
    <scope>NUCLEOTIDE SEQUENCE [LARGE SCALE GENOMIC DNA]</scope>
    <source>
        <strain evidence="4">5C</strain>
    </source>
</reference>
<accession>A0A239B069</accession>
<evidence type="ECO:0000256" key="1">
    <source>
        <dbReference type="ARBA" id="ARBA00022729"/>
    </source>
</evidence>
<dbReference type="InterPro" id="IPR028994">
    <property type="entry name" value="Integrin_alpha_N"/>
</dbReference>
<proteinExistence type="predicted"/>
<dbReference type="PANTHER" id="PTHR44103">
    <property type="entry name" value="PROPROTEIN CONVERTASE P"/>
    <property type="match status" value="1"/>
</dbReference>
<name>A0A239B069_9BACT</name>
<keyword evidence="1" id="KW-0732">Signal</keyword>
<dbReference type="EMBL" id="FZOK01000002">
    <property type="protein sequence ID" value="SNS00962.1"/>
    <property type="molecule type" value="Genomic_DNA"/>
</dbReference>
<dbReference type="Gene3D" id="2.130.10.130">
    <property type="entry name" value="Integrin alpha, N-terminal"/>
    <property type="match status" value="1"/>
</dbReference>
<feature type="domain" description="Secretion system C-terminal sorting" evidence="2">
    <location>
        <begin position="640"/>
        <end position="711"/>
    </location>
</feature>